<name>A0A547PXZ0_9RHOB</name>
<dbReference type="Proteomes" id="UP000318590">
    <property type="component" value="Unassembled WGS sequence"/>
</dbReference>
<proteinExistence type="predicted"/>
<sequence length="253" mass="27680">MSHPTPKRIVLIVGSGPDAARCQNWARGPFSRIVAVNNAWRLRGDWDDHIAPDDFPAENAPQTLTHGQRRIGSDTYVPANNAYGGVFYAGGTMAFTAGYWALHALKPDVMAFIGCDMVYPTTGKTHFYGKGTADPLRRDPSLRNLEAKSARLRLIAAGKGCACVRLSSGESRLLFPSATPDDLPWLSKPNRTVPGLAEIRAAEDRLGYAVPSGRYWTEADRFDPCETDALDQRWLSALQDWSRLTGDGMALSA</sequence>
<dbReference type="EMBL" id="VFSV01000017">
    <property type="protein sequence ID" value="TRD19013.1"/>
    <property type="molecule type" value="Genomic_DNA"/>
</dbReference>
<dbReference type="RefSeq" id="WP_142834858.1">
    <property type="nucleotide sequence ID" value="NZ_VFSV01000017.1"/>
</dbReference>
<evidence type="ECO:0000313" key="2">
    <source>
        <dbReference type="Proteomes" id="UP000318590"/>
    </source>
</evidence>
<comment type="caution">
    <text evidence="1">The sequence shown here is derived from an EMBL/GenBank/DDBJ whole genome shotgun (WGS) entry which is preliminary data.</text>
</comment>
<dbReference type="OrthoDB" id="6638257at2"/>
<dbReference type="AlphaFoldDB" id="A0A547PXZ0"/>
<evidence type="ECO:0000313" key="1">
    <source>
        <dbReference type="EMBL" id="TRD19013.1"/>
    </source>
</evidence>
<keyword evidence="2" id="KW-1185">Reference proteome</keyword>
<gene>
    <name evidence="1" type="ORF">FEV53_10970</name>
</gene>
<reference evidence="1 2" key="1">
    <citation type="submission" date="2019-06" db="EMBL/GenBank/DDBJ databases">
        <title>Paenimaribius caenipelagi gen. nov., sp. nov., isolated from a tidal flat.</title>
        <authorList>
            <person name="Yoon J.-H."/>
        </authorList>
    </citation>
    <scope>NUCLEOTIDE SEQUENCE [LARGE SCALE GENOMIC DNA]</scope>
    <source>
        <strain evidence="1 2">JBTF-M29</strain>
    </source>
</reference>
<accession>A0A547PXZ0</accession>
<organism evidence="1 2">
    <name type="scientific">Palleronia caenipelagi</name>
    <dbReference type="NCBI Taxonomy" id="2489174"/>
    <lineage>
        <taxon>Bacteria</taxon>
        <taxon>Pseudomonadati</taxon>
        <taxon>Pseudomonadota</taxon>
        <taxon>Alphaproteobacteria</taxon>
        <taxon>Rhodobacterales</taxon>
        <taxon>Roseobacteraceae</taxon>
        <taxon>Palleronia</taxon>
    </lineage>
</organism>
<protein>
    <submittedName>
        <fullName evidence="1">Uncharacterized protein</fullName>
    </submittedName>
</protein>